<keyword evidence="2 6" id="KW-0808">Transferase</keyword>
<keyword evidence="3 6" id="KW-0949">S-adenosyl-L-methionine</keyword>
<evidence type="ECO:0000256" key="4">
    <source>
        <dbReference type="ARBA" id="ARBA00022929"/>
    </source>
</evidence>
<dbReference type="InterPro" id="IPR001690">
    <property type="entry name" value="Autoind_synthase"/>
</dbReference>
<dbReference type="PRINTS" id="PR01549">
    <property type="entry name" value="AUTOINDCRSYN"/>
</dbReference>
<evidence type="ECO:0000256" key="1">
    <source>
        <dbReference type="ARBA" id="ARBA00022654"/>
    </source>
</evidence>
<comment type="caution">
    <text evidence="7">The sequence shown here is derived from an EMBL/GenBank/DDBJ whole genome shotgun (WGS) entry which is preliminary data.</text>
</comment>
<gene>
    <name evidence="7" type="ORF">IT775_20785</name>
</gene>
<dbReference type="EC" id="2.3.1.184" evidence="6"/>
<dbReference type="PANTHER" id="PTHR39322">
    <property type="entry name" value="ACYL-HOMOSERINE-LACTONE SYNTHASE"/>
    <property type="match status" value="1"/>
</dbReference>
<name>A0ABS5HX61_9RHOB</name>
<dbReference type="EMBL" id="JADMKU010000040">
    <property type="protein sequence ID" value="MBR9653558.1"/>
    <property type="molecule type" value="Genomic_DNA"/>
</dbReference>
<proteinExistence type="inferred from homology"/>
<dbReference type="Pfam" id="PF00765">
    <property type="entry name" value="Autoind_synth"/>
    <property type="match status" value="1"/>
</dbReference>
<evidence type="ECO:0000256" key="5">
    <source>
        <dbReference type="PROSITE-ProRule" id="PRU00533"/>
    </source>
</evidence>
<organism evidence="7 8">
    <name type="scientific">Thalassovita aquimarina</name>
    <dbReference type="NCBI Taxonomy" id="2785917"/>
    <lineage>
        <taxon>Bacteria</taxon>
        <taxon>Pseudomonadati</taxon>
        <taxon>Pseudomonadota</taxon>
        <taxon>Alphaproteobacteria</taxon>
        <taxon>Rhodobacterales</taxon>
        <taxon>Roseobacteraceae</taxon>
        <taxon>Thalassovita</taxon>
    </lineage>
</organism>
<dbReference type="Gene3D" id="3.40.630.30">
    <property type="match status" value="1"/>
</dbReference>
<dbReference type="Proteomes" id="UP001195941">
    <property type="component" value="Unassembled WGS sequence"/>
</dbReference>
<dbReference type="PANTHER" id="PTHR39322:SF1">
    <property type="entry name" value="ISOVALERYL-HOMOSERINE LACTONE SYNTHASE"/>
    <property type="match status" value="1"/>
</dbReference>
<evidence type="ECO:0000313" key="7">
    <source>
        <dbReference type="EMBL" id="MBR9653558.1"/>
    </source>
</evidence>
<accession>A0ABS5HX61</accession>
<evidence type="ECO:0000256" key="2">
    <source>
        <dbReference type="ARBA" id="ARBA00022679"/>
    </source>
</evidence>
<sequence length="191" mass="21571">MSFRNMHEYGDLLVRYLETRKSVFIDRLHWNVPQADGMEFDQYDTPFCRWVVLHEFGKILGAVRLLPTTASCGVYTYMLRDAQKGLLADLPTDVLFFEAPQNPRIWEASRFFITDAVSSAVRSQVQKKLFEAMAITARNNGASSIIGIVPSVWSRWARRLNVGATPIGSQFSIEGTSSQAVLFQTRSVKAT</sequence>
<protein>
    <recommendedName>
        <fullName evidence="6">Acyl-homoserine-lactone synthase</fullName>
        <ecNumber evidence="6">2.3.1.184</ecNumber>
    </recommendedName>
    <alternativeName>
        <fullName evidence="6">Autoinducer synthesis protein</fullName>
    </alternativeName>
</protein>
<dbReference type="InterPro" id="IPR016181">
    <property type="entry name" value="Acyl_CoA_acyltransferase"/>
</dbReference>
<comment type="similarity">
    <text evidence="5 6">Belongs to the autoinducer synthase family.</text>
</comment>
<keyword evidence="8" id="KW-1185">Reference proteome</keyword>
<keyword evidence="1 5" id="KW-0673">Quorum sensing</keyword>
<dbReference type="SUPFAM" id="SSF55729">
    <property type="entry name" value="Acyl-CoA N-acyltransferases (Nat)"/>
    <property type="match status" value="1"/>
</dbReference>
<evidence type="ECO:0000313" key="8">
    <source>
        <dbReference type="Proteomes" id="UP001195941"/>
    </source>
</evidence>
<keyword evidence="4 5" id="KW-0071">Autoinducer synthesis</keyword>
<reference evidence="7 8" key="1">
    <citation type="journal article" date="2021" name="Arch. Microbiol.">
        <title>Thalassobius aquimarinus sp. nov., isolated from the Sea of Japan seashore.</title>
        <authorList>
            <person name="Kurilenko V.V."/>
            <person name="Romanenko L.A."/>
            <person name="Chernysheva N.Y."/>
            <person name="Velansky P.V."/>
            <person name="Tekutyeva L.A."/>
            <person name="Isaeva M.P."/>
            <person name="Mikhailov V.V."/>
        </authorList>
    </citation>
    <scope>NUCLEOTIDE SEQUENCE [LARGE SCALE GENOMIC DNA]</scope>
    <source>
        <strain evidence="7 8">KMM 8518</strain>
    </source>
</reference>
<dbReference type="PROSITE" id="PS51187">
    <property type="entry name" value="AUTOINDUCER_SYNTH_2"/>
    <property type="match status" value="1"/>
</dbReference>
<comment type="catalytic activity">
    <reaction evidence="6">
        <text>a fatty acyl-[ACP] + S-adenosyl-L-methionine = an N-acyl-L-homoserine lactone + S-methyl-5'-thioadenosine + holo-[ACP] + H(+)</text>
        <dbReference type="Rhea" id="RHEA:10096"/>
        <dbReference type="Rhea" id="RHEA-COMP:9685"/>
        <dbReference type="Rhea" id="RHEA-COMP:14125"/>
        <dbReference type="ChEBI" id="CHEBI:15378"/>
        <dbReference type="ChEBI" id="CHEBI:17509"/>
        <dbReference type="ChEBI" id="CHEBI:55474"/>
        <dbReference type="ChEBI" id="CHEBI:59789"/>
        <dbReference type="ChEBI" id="CHEBI:64479"/>
        <dbReference type="ChEBI" id="CHEBI:138651"/>
        <dbReference type="EC" id="2.3.1.184"/>
    </reaction>
</comment>
<evidence type="ECO:0000256" key="6">
    <source>
        <dbReference type="RuleBase" id="RU361135"/>
    </source>
</evidence>
<evidence type="ECO:0000256" key="3">
    <source>
        <dbReference type="ARBA" id="ARBA00022691"/>
    </source>
</evidence>